<dbReference type="AlphaFoldDB" id="A0A5N1J4T9"/>
<feature type="signal peptide" evidence="1">
    <location>
        <begin position="1"/>
        <end position="21"/>
    </location>
</feature>
<evidence type="ECO:0000313" key="3">
    <source>
        <dbReference type="Proteomes" id="UP000326570"/>
    </source>
</evidence>
<keyword evidence="1" id="KW-0732">Signal</keyword>
<sequence length="122" mass="13768">MKNLIFTFALILALTSGSAFAQSGNLDSRVANTTREMSAQLGLNESEYIKLKALNRERFSKAAQITSMYSNDVAMREMKLNELQNSFETELRAFLNPKQLESYAAYKESNASFTAFSDEEKK</sequence>
<dbReference type="Proteomes" id="UP000326570">
    <property type="component" value="Unassembled WGS sequence"/>
</dbReference>
<evidence type="ECO:0000313" key="2">
    <source>
        <dbReference type="EMBL" id="KAA9345926.1"/>
    </source>
</evidence>
<dbReference type="RefSeq" id="WP_150902069.1">
    <property type="nucleotide sequence ID" value="NZ_VTWT01000001.1"/>
</dbReference>
<accession>A0A5N1J4T9</accession>
<organism evidence="2 3">
    <name type="scientific">Adhaeribacter soli</name>
    <dbReference type="NCBI Taxonomy" id="2607655"/>
    <lineage>
        <taxon>Bacteria</taxon>
        <taxon>Pseudomonadati</taxon>
        <taxon>Bacteroidota</taxon>
        <taxon>Cytophagia</taxon>
        <taxon>Cytophagales</taxon>
        <taxon>Hymenobacteraceae</taxon>
        <taxon>Adhaeribacter</taxon>
    </lineage>
</organism>
<evidence type="ECO:0000256" key="1">
    <source>
        <dbReference type="SAM" id="SignalP"/>
    </source>
</evidence>
<reference evidence="2 3" key="1">
    <citation type="submission" date="2019-09" db="EMBL/GenBank/DDBJ databases">
        <title>Genome sequence of Adhaeribacter sp. M2.</title>
        <authorList>
            <person name="Srinivasan S."/>
        </authorList>
    </citation>
    <scope>NUCLEOTIDE SEQUENCE [LARGE SCALE GENOMIC DNA]</scope>
    <source>
        <strain evidence="2 3">M2</strain>
    </source>
</reference>
<dbReference type="EMBL" id="VTWT01000001">
    <property type="protein sequence ID" value="KAA9345926.1"/>
    <property type="molecule type" value="Genomic_DNA"/>
</dbReference>
<feature type="chain" id="PRO_5025050143" description="DUF4890 domain-containing protein" evidence="1">
    <location>
        <begin position="22"/>
        <end position="122"/>
    </location>
</feature>
<protein>
    <recommendedName>
        <fullName evidence="4">DUF4890 domain-containing protein</fullName>
    </recommendedName>
</protein>
<name>A0A5N1J4T9_9BACT</name>
<comment type="caution">
    <text evidence="2">The sequence shown here is derived from an EMBL/GenBank/DDBJ whole genome shotgun (WGS) entry which is preliminary data.</text>
</comment>
<evidence type="ECO:0008006" key="4">
    <source>
        <dbReference type="Google" id="ProtNLM"/>
    </source>
</evidence>
<gene>
    <name evidence="2" type="ORF">F0P94_02255</name>
</gene>
<proteinExistence type="predicted"/>
<keyword evidence="3" id="KW-1185">Reference proteome</keyword>